<keyword evidence="1" id="KW-0812">Transmembrane</keyword>
<comment type="caution">
    <text evidence="2">The sequence shown here is derived from an EMBL/GenBank/DDBJ whole genome shotgun (WGS) entry which is preliminary data.</text>
</comment>
<protein>
    <submittedName>
        <fullName evidence="2">Uncharacterized protein</fullName>
    </submittedName>
</protein>
<dbReference type="Proteomes" id="UP000568751">
    <property type="component" value="Unassembled WGS sequence"/>
</dbReference>
<dbReference type="EMBL" id="JACCHT010000002">
    <property type="protein sequence ID" value="NYT28424.1"/>
    <property type="molecule type" value="Genomic_DNA"/>
</dbReference>
<keyword evidence="1" id="KW-1133">Transmembrane helix</keyword>
<evidence type="ECO:0000313" key="3">
    <source>
        <dbReference type="Proteomes" id="UP000568751"/>
    </source>
</evidence>
<gene>
    <name evidence="2" type="ORF">H0A76_11480</name>
</gene>
<keyword evidence="1" id="KW-0472">Membrane</keyword>
<organism evidence="2 3">
    <name type="scientific">Candidatus Thiodubiliella endoseptemdiera</name>
    <dbReference type="NCBI Taxonomy" id="2738886"/>
    <lineage>
        <taxon>Bacteria</taxon>
        <taxon>Pseudomonadati</taxon>
        <taxon>Pseudomonadota</taxon>
        <taxon>Gammaproteobacteria</taxon>
        <taxon>Candidatus Pseudothioglobaceae</taxon>
        <taxon>Candidatus Thiodubiliella</taxon>
    </lineage>
</organism>
<dbReference type="AlphaFoldDB" id="A0A853F381"/>
<proteinExistence type="predicted"/>
<evidence type="ECO:0000256" key="1">
    <source>
        <dbReference type="SAM" id="Phobius"/>
    </source>
</evidence>
<reference evidence="2 3" key="1">
    <citation type="submission" date="2020-05" db="EMBL/GenBank/DDBJ databases">
        <title>Horizontal transmission and recombination maintain forever young bacterial symbiont genomes.</title>
        <authorList>
            <person name="Russell S.L."/>
            <person name="Pepper-Tunick E."/>
            <person name="Svedberg J."/>
            <person name="Byrne A."/>
            <person name="Ruelas Castillo J."/>
            <person name="Vollmers C."/>
            <person name="Beinart R.A."/>
            <person name="Corbett-Detig R."/>
        </authorList>
    </citation>
    <scope>NUCLEOTIDE SEQUENCE [LARGE SCALE GENOMIC DNA]</scope>
    <source>
        <strain evidence="2">455</strain>
    </source>
</reference>
<accession>A0A853F381</accession>
<evidence type="ECO:0000313" key="2">
    <source>
        <dbReference type="EMBL" id="NYT28424.1"/>
    </source>
</evidence>
<name>A0A853F381_9GAMM</name>
<sequence length="45" mass="4694">MGNVWGFLGVFDDGNDETSSEDGAKDSTIFAISTFGLGVIILAIL</sequence>
<feature type="transmembrane region" description="Helical" evidence="1">
    <location>
        <begin position="27"/>
        <end position="44"/>
    </location>
</feature>